<evidence type="ECO:0000256" key="9">
    <source>
        <dbReference type="ARBA" id="ARBA00022679"/>
    </source>
</evidence>
<sequence>MQAQPQTQPKCHTKTKYSCWKNGELVSADQAVVSIYDHGLLYGDGCFEGLRFYHRHPFRLDRHLARLRRSLSALAITVPYTDDTLAQAVMACIASSGMGDGYLRILVTRGEGDMGLNPRNCTAPNVFIIPASLSLVSDETRRQGVSLITSSIKRAVGTGLDARVKSLNYLHSVLARAEANAAGVDEAILLNQFGQVAECSAENIFVVKAGSLLTPPVQDGALEGITRETLLELAPQQGLEAREQSLTSYDLYTAEECFICGSGARLIPVKTIDGRQIAQCPGPVYQRLSLAYKALIDDECGEKRQ</sequence>
<dbReference type="EMBL" id="RHGB01000008">
    <property type="protein sequence ID" value="RNL64502.1"/>
    <property type="molecule type" value="Genomic_DNA"/>
</dbReference>
<dbReference type="SUPFAM" id="SSF56752">
    <property type="entry name" value="D-aminoacid aminotransferase-like PLP-dependent enzymes"/>
    <property type="match status" value="1"/>
</dbReference>
<evidence type="ECO:0000313" key="19">
    <source>
        <dbReference type="Proteomes" id="UP000274695"/>
    </source>
</evidence>
<evidence type="ECO:0000256" key="5">
    <source>
        <dbReference type="ARBA" id="ARBA00005072"/>
    </source>
</evidence>
<evidence type="ECO:0000256" key="8">
    <source>
        <dbReference type="ARBA" id="ARBA00022605"/>
    </source>
</evidence>
<evidence type="ECO:0000256" key="11">
    <source>
        <dbReference type="ARBA" id="ARBA00023304"/>
    </source>
</evidence>
<dbReference type="PROSITE" id="PS00770">
    <property type="entry name" value="AA_TRANSFER_CLASS_4"/>
    <property type="match status" value="1"/>
</dbReference>
<keyword evidence="10 16" id="KW-0663">Pyridoxal phosphate</keyword>
<reference evidence="18 19" key="1">
    <citation type="submission" date="2018-10" db="EMBL/GenBank/DDBJ databases">
        <title>Draft genome sequence of Zhongshania sp. DSW25-10.</title>
        <authorList>
            <person name="Oh J."/>
        </authorList>
    </citation>
    <scope>NUCLEOTIDE SEQUENCE [LARGE SCALE GENOMIC DNA]</scope>
    <source>
        <strain evidence="18 19">DSW25-10</strain>
    </source>
</reference>
<comment type="function">
    <text evidence="2 17">Acts on leucine, isoleucine and valine.</text>
</comment>
<comment type="catalytic activity">
    <reaction evidence="14 17">
        <text>L-leucine + 2-oxoglutarate = 4-methyl-2-oxopentanoate + L-glutamate</text>
        <dbReference type="Rhea" id="RHEA:18321"/>
        <dbReference type="ChEBI" id="CHEBI:16810"/>
        <dbReference type="ChEBI" id="CHEBI:17865"/>
        <dbReference type="ChEBI" id="CHEBI:29985"/>
        <dbReference type="ChEBI" id="CHEBI:57427"/>
        <dbReference type="EC" id="2.6.1.42"/>
    </reaction>
</comment>
<dbReference type="EC" id="2.6.1.42" evidence="17"/>
<dbReference type="PANTHER" id="PTHR42743">
    <property type="entry name" value="AMINO-ACID AMINOTRANSFERASE"/>
    <property type="match status" value="1"/>
</dbReference>
<keyword evidence="7 17" id="KW-0032">Aminotransferase</keyword>
<protein>
    <recommendedName>
        <fullName evidence="17">Branched-chain-amino-acid aminotransferase</fullName>
        <shortName evidence="17">BCAT</shortName>
        <ecNumber evidence="17">2.6.1.42</ecNumber>
    </recommendedName>
</protein>
<evidence type="ECO:0000256" key="7">
    <source>
        <dbReference type="ARBA" id="ARBA00022576"/>
    </source>
</evidence>
<evidence type="ECO:0000256" key="4">
    <source>
        <dbReference type="ARBA" id="ARBA00004931"/>
    </source>
</evidence>
<comment type="pathway">
    <text evidence="3 17">Amino-acid biosynthesis; L-isoleucine biosynthesis; L-isoleucine from 2-oxobutanoate: step 4/4.</text>
</comment>
<keyword evidence="19" id="KW-1185">Reference proteome</keyword>
<dbReference type="InterPro" id="IPR043132">
    <property type="entry name" value="BCAT-like_C"/>
</dbReference>
<comment type="catalytic activity">
    <reaction evidence="13 17">
        <text>L-isoleucine + 2-oxoglutarate = (S)-3-methyl-2-oxopentanoate + L-glutamate</text>
        <dbReference type="Rhea" id="RHEA:24801"/>
        <dbReference type="ChEBI" id="CHEBI:16810"/>
        <dbReference type="ChEBI" id="CHEBI:29985"/>
        <dbReference type="ChEBI" id="CHEBI:35146"/>
        <dbReference type="ChEBI" id="CHEBI:58045"/>
        <dbReference type="EC" id="2.6.1.42"/>
    </reaction>
</comment>
<evidence type="ECO:0000256" key="2">
    <source>
        <dbReference type="ARBA" id="ARBA00003109"/>
    </source>
</evidence>
<evidence type="ECO:0000256" key="14">
    <source>
        <dbReference type="ARBA" id="ARBA00049229"/>
    </source>
</evidence>
<evidence type="ECO:0000256" key="16">
    <source>
        <dbReference type="RuleBase" id="RU004516"/>
    </source>
</evidence>
<keyword evidence="11 17" id="KW-0100">Branched-chain amino acid biosynthesis</keyword>
<evidence type="ECO:0000256" key="1">
    <source>
        <dbReference type="ARBA" id="ARBA00001933"/>
    </source>
</evidence>
<comment type="catalytic activity">
    <reaction evidence="12 17">
        <text>L-valine + 2-oxoglutarate = 3-methyl-2-oxobutanoate + L-glutamate</text>
        <dbReference type="Rhea" id="RHEA:24813"/>
        <dbReference type="ChEBI" id="CHEBI:11851"/>
        <dbReference type="ChEBI" id="CHEBI:16810"/>
        <dbReference type="ChEBI" id="CHEBI:29985"/>
        <dbReference type="ChEBI" id="CHEBI:57762"/>
        <dbReference type="EC" id="2.6.1.42"/>
    </reaction>
</comment>
<comment type="pathway">
    <text evidence="4 17">Amino-acid biosynthesis; L-valine biosynthesis; L-valine from pyruvate: step 4/4.</text>
</comment>
<evidence type="ECO:0000256" key="15">
    <source>
        <dbReference type="RuleBase" id="RU004106"/>
    </source>
</evidence>
<dbReference type="InterPro" id="IPR043131">
    <property type="entry name" value="BCAT-like_N"/>
</dbReference>
<comment type="cofactor">
    <cofactor evidence="1 16">
        <name>pyridoxal 5'-phosphate</name>
        <dbReference type="ChEBI" id="CHEBI:597326"/>
    </cofactor>
</comment>
<dbReference type="Gene3D" id="3.30.470.10">
    <property type="match status" value="1"/>
</dbReference>
<dbReference type="InterPro" id="IPR001544">
    <property type="entry name" value="Aminotrans_IV"/>
</dbReference>
<evidence type="ECO:0000256" key="6">
    <source>
        <dbReference type="ARBA" id="ARBA00009320"/>
    </source>
</evidence>
<evidence type="ECO:0000256" key="13">
    <source>
        <dbReference type="ARBA" id="ARBA00048798"/>
    </source>
</evidence>
<name>A0ABX9W2V1_9GAMM</name>
<dbReference type="InterPro" id="IPR018300">
    <property type="entry name" value="Aminotrans_IV_CS"/>
</dbReference>
<dbReference type="NCBIfam" id="TIGR01122">
    <property type="entry name" value="ilvE_I"/>
    <property type="match status" value="1"/>
</dbReference>
<dbReference type="Proteomes" id="UP000274695">
    <property type="component" value="Unassembled WGS sequence"/>
</dbReference>
<organism evidence="18 19">
    <name type="scientific">Zhongshania marina</name>
    <dbReference type="NCBI Taxonomy" id="2304603"/>
    <lineage>
        <taxon>Bacteria</taxon>
        <taxon>Pseudomonadati</taxon>
        <taxon>Pseudomonadota</taxon>
        <taxon>Gammaproteobacteria</taxon>
        <taxon>Cellvibrionales</taxon>
        <taxon>Spongiibacteraceae</taxon>
        <taxon>Zhongshania</taxon>
    </lineage>
</organism>
<comment type="pathway">
    <text evidence="5 17">Amino-acid biosynthesis; L-leucine biosynthesis; L-leucine from 3-methyl-2-oxobutanoate: step 4/4.</text>
</comment>
<dbReference type="RefSeq" id="WP_123182316.1">
    <property type="nucleotide sequence ID" value="NZ_RHGB01000008.1"/>
</dbReference>
<dbReference type="GO" id="GO:0004084">
    <property type="term" value="F:branched-chain-amino-acid transaminase activity"/>
    <property type="evidence" value="ECO:0007669"/>
    <property type="project" value="UniProtKB-EC"/>
</dbReference>
<comment type="similarity">
    <text evidence="6 15">Belongs to the class-IV pyridoxal-phosphate-dependent aminotransferase family.</text>
</comment>
<evidence type="ECO:0000256" key="17">
    <source>
        <dbReference type="RuleBase" id="RU364094"/>
    </source>
</evidence>
<accession>A0ABX9W2V1</accession>
<dbReference type="InterPro" id="IPR050571">
    <property type="entry name" value="Class-IV_PLP-Dep_Aminotrnsfr"/>
</dbReference>
<evidence type="ECO:0000256" key="10">
    <source>
        <dbReference type="ARBA" id="ARBA00022898"/>
    </source>
</evidence>
<evidence type="ECO:0000256" key="12">
    <source>
        <dbReference type="ARBA" id="ARBA00048212"/>
    </source>
</evidence>
<dbReference type="PANTHER" id="PTHR42743:SF11">
    <property type="entry name" value="AMINODEOXYCHORISMATE LYASE"/>
    <property type="match status" value="1"/>
</dbReference>
<comment type="caution">
    <text evidence="18">The sequence shown here is derived from an EMBL/GenBank/DDBJ whole genome shotgun (WGS) entry which is preliminary data.</text>
</comment>
<dbReference type="InterPro" id="IPR005785">
    <property type="entry name" value="B_amino_transI"/>
</dbReference>
<dbReference type="Pfam" id="PF01063">
    <property type="entry name" value="Aminotran_4"/>
    <property type="match status" value="1"/>
</dbReference>
<dbReference type="InterPro" id="IPR036038">
    <property type="entry name" value="Aminotransferase-like"/>
</dbReference>
<keyword evidence="8 17" id="KW-0028">Amino-acid biosynthesis</keyword>
<evidence type="ECO:0000256" key="3">
    <source>
        <dbReference type="ARBA" id="ARBA00004824"/>
    </source>
</evidence>
<evidence type="ECO:0000313" key="18">
    <source>
        <dbReference type="EMBL" id="RNL64502.1"/>
    </source>
</evidence>
<proteinExistence type="inferred from homology"/>
<gene>
    <name evidence="17 18" type="primary">ilvE</name>
    <name evidence="18" type="ORF">D0911_08775</name>
</gene>
<dbReference type="Gene3D" id="3.20.10.10">
    <property type="entry name" value="D-amino Acid Aminotransferase, subunit A, domain 2"/>
    <property type="match status" value="1"/>
</dbReference>
<keyword evidence="9 17" id="KW-0808">Transferase</keyword>